<sequence length="149" mass="15820">STLGEKTKKKKERKKEKTQCGLWKKSIRYVKRKISSVGLGDSRSASISNKNGAGSQLDYQGDISRMLKATTGEGTFGTVEDMDLVEDRQGAKAAAATTLGGGAVPQEGTVKDLVAKPGSAATGLARRCFTGRSKPLDRSSRGGEAKWLL</sequence>
<feature type="non-terminal residue" evidence="1">
    <location>
        <position position="1"/>
    </location>
</feature>
<dbReference type="Proteomes" id="UP001142489">
    <property type="component" value="Unassembled WGS sequence"/>
</dbReference>
<name>A0A9Q0XV05_9SAUR</name>
<reference evidence="1" key="1">
    <citation type="journal article" date="2023" name="DNA Res.">
        <title>Chromosome-level genome assembly of Phrynocephalus forsythii using third-generation DNA sequencing and Hi-C analysis.</title>
        <authorList>
            <person name="Qi Y."/>
            <person name="Zhao W."/>
            <person name="Zhao Y."/>
            <person name="Niu C."/>
            <person name="Cao S."/>
            <person name="Zhang Y."/>
        </authorList>
    </citation>
    <scope>NUCLEOTIDE SEQUENCE</scope>
    <source>
        <tissue evidence="1">Muscle</tissue>
    </source>
</reference>
<proteinExistence type="predicted"/>
<evidence type="ECO:0000313" key="1">
    <source>
        <dbReference type="EMBL" id="KAJ7326805.1"/>
    </source>
</evidence>
<keyword evidence="2" id="KW-1185">Reference proteome</keyword>
<organism evidence="1 2">
    <name type="scientific">Phrynocephalus forsythii</name>
    <dbReference type="NCBI Taxonomy" id="171643"/>
    <lineage>
        <taxon>Eukaryota</taxon>
        <taxon>Metazoa</taxon>
        <taxon>Chordata</taxon>
        <taxon>Craniata</taxon>
        <taxon>Vertebrata</taxon>
        <taxon>Euteleostomi</taxon>
        <taxon>Lepidosauria</taxon>
        <taxon>Squamata</taxon>
        <taxon>Bifurcata</taxon>
        <taxon>Unidentata</taxon>
        <taxon>Episquamata</taxon>
        <taxon>Toxicofera</taxon>
        <taxon>Iguania</taxon>
        <taxon>Acrodonta</taxon>
        <taxon>Agamidae</taxon>
        <taxon>Agaminae</taxon>
        <taxon>Phrynocephalus</taxon>
    </lineage>
</organism>
<comment type="caution">
    <text evidence="1">The sequence shown here is derived from an EMBL/GenBank/DDBJ whole genome shotgun (WGS) entry which is preliminary data.</text>
</comment>
<evidence type="ECO:0000313" key="2">
    <source>
        <dbReference type="Proteomes" id="UP001142489"/>
    </source>
</evidence>
<gene>
    <name evidence="1" type="ORF">JRQ81_016564</name>
</gene>
<dbReference type="EMBL" id="JAPFRF010000007">
    <property type="protein sequence ID" value="KAJ7326805.1"/>
    <property type="molecule type" value="Genomic_DNA"/>
</dbReference>
<protein>
    <submittedName>
        <fullName evidence="1">Uncharacterized protein</fullName>
    </submittedName>
</protein>
<dbReference type="AlphaFoldDB" id="A0A9Q0XV05"/>
<accession>A0A9Q0XV05</accession>